<gene>
    <name evidence="2" type="ORF">FM125_04935</name>
</gene>
<accession>A0A1R4IXK8</accession>
<dbReference type="AlphaFoldDB" id="A0A1R4IXK8"/>
<name>A0A1R4IXK8_9MICC</name>
<feature type="region of interest" description="Disordered" evidence="1">
    <location>
        <begin position="1"/>
        <end position="28"/>
    </location>
</feature>
<evidence type="ECO:0000256" key="1">
    <source>
        <dbReference type="SAM" id="MobiDB-lite"/>
    </source>
</evidence>
<reference evidence="2 3" key="1">
    <citation type="submission" date="2017-02" db="EMBL/GenBank/DDBJ databases">
        <authorList>
            <person name="Peterson S.W."/>
        </authorList>
    </citation>
    <scope>NUCLEOTIDE SEQUENCE [LARGE SCALE GENOMIC DNA]</scope>
    <source>
        <strain evidence="2 3">2B3F</strain>
    </source>
</reference>
<dbReference type="Proteomes" id="UP000196230">
    <property type="component" value="Unassembled WGS sequence"/>
</dbReference>
<organism evidence="2 3">
    <name type="scientific">Micrococcus lylae</name>
    <dbReference type="NCBI Taxonomy" id="1273"/>
    <lineage>
        <taxon>Bacteria</taxon>
        <taxon>Bacillati</taxon>
        <taxon>Actinomycetota</taxon>
        <taxon>Actinomycetes</taxon>
        <taxon>Micrococcales</taxon>
        <taxon>Micrococcaceae</taxon>
        <taxon>Micrococcus</taxon>
    </lineage>
</organism>
<sequence length="45" mass="4435">MQTHVAELSAHTKDCHQGNGAGTGPVSTVLTSSAVGSTMAVVPKA</sequence>
<proteinExistence type="predicted"/>
<protein>
    <submittedName>
        <fullName evidence="2">Uncharacterized protein</fullName>
    </submittedName>
</protein>
<evidence type="ECO:0000313" key="2">
    <source>
        <dbReference type="EMBL" id="SJN24043.1"/>
    </source>
</evidence>
<dbReference type="EMBL" id="FUKP01000030">
    <property type="protein sequence ID" value="SJN24043.1"/>
    <property type="molecule type" value="Genomic_DNA"/>
</dbReference>
<evidence type="ECO:0000313" key="3">
    <source>
        <dbReference type="Proteomes" id="UP000196230"/>
    </source>
</evidence>